<dbReference type="SUPFAM" id="SSF55874">
    <property type="entry name" value="ATPase domain of HSP90 chaperone/DNA topoisomerase II/histidine kinase"/>
    <property type="match status" value="1"/>
</dbReference>
<evidence type="ECO:0000256" key="1">
    <source>
        <dbReference type="ARBA" id="ARBA00000085"/>
    </source>
</evidence>
<keyword evidence="10" id="KW-0418">Kinase</keyword>
<dbReference type="Pfam" id="PF02518">
    <property type="entry name" value="HATPase_c"/>
    <property type="match status" value="1"/>
</dbReference>
<feature type="domain" description="Response regulatory" evidence="9">
    <location>
        <begin position="635"/>
        <end position="752"/>
    </location>
</feature>
<comment type="caution">
    <text evidence="10">The sequence shown here is derived from an EMBL/GenBank/DDBJ whole genome shotgun (WGS) entry which is preliminary data.</text>
</comment>
<comment type="catalytic activity">
    <reaction evidence="1">
        <text>ATP + protein L-histidine = ADP + protein N-phospho-L-histidine.</text>
        <dbReference type="EC" id="2.7.13.3"/>
    </reaction>
</comment>
<keyword evidence="11" id="KW-1185">Reference proteome</keyword>
<dbReference type="InterPro" id="IPR003661">
    <property type="entry name" value="HisK_dim/P_dom"/>
</dbReference>
<dbReference type="PANTHER" id="PTHR43065">
    <property type="entry name" value="SENSOR HISTIDINE KINASE"/>
    <property type="match status" value="1"/>
</dbReference>
<dbReference type="CDD" id="cd12915">
    <property type="entry name" value="PDC2_DGC_like"/>
    <property type="match status" value="1"/>
</dbReference>
<dbReference type="Gene3D" id="1.10.287.130">
    <property type="match status" value="1"/>
</dbReference>
<keyword evidence="3 4" id="KW-0597">Phosphoprotein</keyword>
<dbReference type="InterPro" id="IPR054327">
    <property type="entry name" value="His-kinase-like_sensor"/>
</dbReference>
<reference evidence="10 11" key="1">
    <citation type="journal article" date="2014" name="Int. J. Syst. Evol. Microbiol.">
        <title>Complete genome sequence of Corynebacterium casei LMG S-19264T (=DSM 44701T), isolated from a smear-ripened cheese.</title>
        <authorList>
            <consortium name="US DOE Joint Genome Institute (JGI-PGF)"/>
            <person name="Walter F."/>
            <person name="Albersmeier A."/>
            <person name="Kalinowski J."/>
            <person name="Ruckert C."/>
        </authorList>
    </citation>
    <scope>NUCLEOTIDE SEQUENCE [LARGE SCALE GENOMIC DNA]</scope>
    <source>
        <strain evidence="10 11">CGMCC 1.16330</strain>
    </source>
</reference>
<feature type="domain" description="Histidine kinase" evidence="8">
    <location>
        <begin position="371"/>
        <end position="597"/>
    </location>
</feature>
<dbReference type="CDD" id="cd00082">
    <property type="entry name" value="HisKA"/>
    <property type="match status" value="1"/>
</dbReference>
<organism evidence="10 11">
    <name type="scientific">Caldovatus sediminis</name>
    <dbReference type="NCBI Taxonomy" id="2041189"/>
    <lineage>
        <taxon>Bacteria</taxon>
        <taxon>Pseudomonadati</taxon>
        <taxon>Pseudomonadota</taxon>
        <taxon>Alphaproteobacteria</taxon>
        <taxon>Acetobacterales</taxon>
        <taxon>Roseomonadaceae</taxon>
        <taxon>Caldovatus</taxon>
    </lineage>
</organism>
<feature type="transmembrane region" description="Helical" evidence="7">
    <location>
        <begin position="296"/>
        <end position="322"/>
    </location>
</feature>
<sequence length="776" mass="81452">MLHPRTGIPSVRDVQPSAPRHAFPLRSLLLAAFLVPALAFAGVAWRDHQRLHQEAAESVDRTAAIAQEHALKVIETNALVLDRIEDSVRGLSWDEIAAREREVHEALRDLEARIEQISVLHLIRPDGRLAAISVVHPAPQVDLSGRGYFALHRNGERGLAFGDPIVGRTTGQVSFTMSRARIAPDGTFDGIILGSVLPDYFQGYWATLAAGADAHFGLVRADGTLLARLPPPPSLAIRLPQDGAFMQAIAGGARRGVIEVDPALDGVRRLVGFRRVGEQPLYVFYALSLDAVRAEWLGHLAVNGTLALLATLVLGGAALVAARRWRAEQSALAELARSHAELRAEIARREAAEEELRAAQRLEAVGRLTGGVAHDFNNLLTAILGSLQLLERHLERGAGGAAAAPLDARTRRLIGTARDAVERGSRLTASLLAFSRRQTLRAEPLDANALIGSMLPLLRRALGEAAELRLELSPGLPPCMADAAQLEAALLNLTINARDALPPEGGVVTLRTFRTDPTVPPGKGRVGIAVSDTGSGMSPEARARAFEPFFTTKPVGKGTGLGLSQVYGVVRQLGGEVSIESAPGQGTTVLMRLPETSPVAAAEPARTAAPAPAGGAAEARDGGADTGAAAANGRSVLVVEDDRAVRDMASETLREAGWRVTEAPDGRAALALIEAGERVDLLFTDVVMPGGISGVELAEAARRMRPDLAVLLASGYAGGAQPNGGGHPACPFPLLDKPYDRVALVAAAAAAFGAPEEAAALIAARSPVAARADATA</sequence>
<dbReference type="SMART" id="SM00387">
    <property type="entry name" value="HATPase_c"/>
    <property type="match status" value="1"/>
</dbReference>
<dbReference type="PROSITE" id="PS50109">
    <property type="entry name" value="HIS_KIN"/>
    <property type="match status" value="1"/>
</dbReference>
<dbReference type="InterPro" id="IPR011006">
    <property type="entry name" value="CheY-like_superfamily"/>
</dbReference>
<evidence type="ECO:0000256" key="7">
    <source>
        <dbReference type="SAM" id="Phobius"/>
    </source>
</evidence>
<evidence type="ECO:0000256" key="2">
    <source>
        <dbReference type="ARBA" id="ARBA00012438"/>
    </source>
</evidence>
<proteinExistence type="predicted"/>
<protein>
    <recommendedName>
        <fullName evidence="2">histidine kinase</fullName>
        <ecNumber evidence="2">2.7.13.3</ecNumber>
    </recommendedName>
</protein>
<keyword evidence="7" id="KW-1133">Transmembrane helix</keyword>
<dbReference type="InterPro" id="IPR003594">
    <property type="entry name" value="HATPase_dom"/>
</dbReference>
<feature type="region of interest" description="Disordered" evidence="6">
    <location>
        <begin position="602"/>
        <end position="628"/>
    </location>
</feature>
<dbReference type="AlphaFoldDB" id="A0A8J3E9Z8"/>
<dbReference type="InterPro" id="IPR004358">
    <property type="entry name" value="Sig_transdc_His_kin-like_C"/>
</dbReference>
<dbReference type="SMART" id="SM00388">
    <property type="entry name" value="HisKA"/>
    <property type="match status" value="1"/>
</dbReference>
<evidence type="ECO:0000256" key="6">
    <source>
        <dbReference type="SAM" id="MobiDB-lite"/>
    </source>
</evidence>
<evidence type="ECO:0000313" key="11">
    <source>
        <dbReference type="Proteomes" id="UP000597507"/>
    </source>
</evidence>
<dbReference type="Gene3D" id="3.30.450.20">
    <property type="entry name" value="PAS domain"/>
    <property type="match status" value="2"/>
</dbReference>
<dbReference type="PANTHER" id="PTHR43065:SF49">
    <property type="entry name" value="HISTIDINE KINASE"/>
    <property type="match status" value="1"/>
</dbReference>
<dbReference type="SUPFAM" id="SSF47384">
    <property type="entry name" value="Homodimeric domain of signal transducing histidine kinase"/>
    <property type="match status" value="1"/>
</dbReference>
<keyword evidence="5" id="KW-0175">Coiled coil</keyword>
<dbReference type="PRINTS" id="PR00344">
    <property type="entry name" value="BCTRLSENSOR"/>
</dbReference>
<feature type="coiled-coil region" evidence="5">
    <location>
        <begin position="332"/>
        <end position="362"/>
    </location>
</feature>
<feature type="transmembrane region" description="Helical" evidence="7">
    <location>
        <begin position="27"/>
        <end position="45"/>
    </location>
</feature>
<dbReference type="CDD" id="cd12914">
    <property type="entry name" value="PDC1_DGC_like"/>
    <property type="match status" value="1"/>
</dbReference>
<dbReference type="Pfam" id="PF00072">
    <property type="entry name" value="Response_reg"/>
    <property type="match status" value="1"/>
</dbReference>
<dbReference type="EC" id="2.7.13.3" evidence="2"/>
<keyword evidence="7" id="KW-0472">Membrane</keyword>
<evidence type="ECO:0000256" key="5">
    <source>
        <dbReference type="SAM" id="Coils"/>
    </source>
</evidence>
<gene>
    <name evidence="10" type="ORF">GCM10010964_05160</name>
</gene>
<dbReference type="SMART" id="SM00448">
    <property type="entry name" value="REC"/>
    <property type="match status" value="1"/>
</dbReference>
<dbReference type="InterPro" id="IPR036890">
    <property type="entry name" value="HATPase_C_sf"/>
</dbReference>
<feature type="modified residue" description="4-aspartylphosphate" evidence="4">
    <location>
        <position position="685"/>
    </location>
</feature>
<dbReference type="InterPro" id="IPR036097">
    <property type="entry name" value="HisK_dim/P_sf"/>
</dbReference>
<keyword evidence="7" id="KW-0812">Transmembrane</keyword>
<dbReference type="Gene3D" id="3.30.565.10">
    <property type="entry name" value="Histidine kinase-like ATPase, C-terminal domain"/>
    <property type="match status" value="1"/>
</dbReference>
<evidence type="ECO:0000256" key="3">
    <source>
        <dbReference type="ARBA" id="ARBA00022553"/>
    </source>
</evidence>
<evidence type="ECO:0000259" key="9">
    <source>
        <dbReference type="PROSITE" id="PS50110"/>
    </source>
</evidence>
<evidence type="ECO:0000259" key="8">
    <source>
        <dbReference type="PROSITE" id="PS50109"/>
    </source>
</evidence>
<name>A0A8J3E9Z8_9PROT</name>
<accession>A0A8J3E9Z8</accession>
<dbReference type="GO" id="GO:0000155">
    <property type="term" value="F:phosphorelay sensor kinase activity"/>
    <property type="evidence" value="ECO:0007669"/>
    <property type="project" value="InterPro"/>
</dbReference>
<evidence type="ECO:0000313" key="10">
    <source>
        <dbReference type="EMBL" id="GGG19878.1"/>
    </source>
</evidence>
<dbReference type="EMBL" id="BMKS01000001">
    <property type="protein sequence ID" value="GGG19878.1"/>
    <property type="molecule type" value="Genomic_DNA"/>
</dbReference>
<dbReference type="InterPro" id="IPR005467">
    <property type="entry name" value="His_kinase_dom"/>
</dbReference>
<dbReference type="Gene3D" id="3.40.50.2300">
    <property type="match status" value="1"/>
</dbReference>
<feature type="compositionally biased region" description="Low complexity" evidence="6">
    <location>
        <begin position="602"/>
        <end position="617"/>
    </location>
</feature>
<keyword evidence="10" id="KW-0808">Transferase</keyword>
<dbReference type="Pfam" id="PF00512">
    <property type="entry name" value="HisKA"/>
    <property type="match status" value="1"/>
</dbReference>
<dbReference type="Proteomes" id="UP000597507">
    <property type="component" value="Unassembled WGS sequence"/>
</dbReference>
<dbReference type="Pfam" id="PF22588">
    <property type="entry name" value="dCache_1_like"/>
    <property type="match status" value="1"/>
</dbReference>
<dbReference type="SUPFAM" id="SSF52172">
    <property type="entry name" value="CheY-like"/>
    <property type="match status" value="1"/>
</dbReference>
<evidence type="ECO:0000256" key="4">
    <source>
        <dbReference type="PROSITE-ProRule" id="PRU00169"/>
    </source>
</evidence>
<dbReference type="PROSITE" id="PS50110">
    <property type="entry name" value="RESPONSE_REGULATORY"/>
    <property type="match status" value="1"/>
</dbReference>
<dbReference type="InterPro" id="IPR001789">
    <property type="entry name" value="Sig_transdc_resp-reg_receiver"/>
</dbReference>